<feature type="compositionally biased region" description="Low complexity" evidence="1">
    <location>
        <begin position="2166"/>
        <end position="2179"/>
    </location>
</feature>
<gene>
    <name evidence="4" type="ORF">ACFO0K_05395</name>
</gene>
<feature type="region of interest" description="Disordered" evidence="1">
    <location>
        <begin position="1196"/>
        <end position="1223"/>
    </location>
</feature>
<name>A0ABV8XX00_9MICC</name>
<feature type="transmembrane region" description="Helical" evidence="2">
    <location>
        <begin position="27"/>
        <end position="46"/>
    </location>
</feature>
<dbReference type="Pfam" id="PF24346">
    <property type="entry name" value="DUF7507"/>
    <property type="match status" value="18"/>
</dbReference>
<feature type="region of interest" description="Disordered" evidence="1">
    <location>
        <begin position="1065"/>
        <end position="1095"/>
    </location>
</feature>
<feature type="compositionally biased region" description="Low complexity" evidence="1">
    <location>
        <begin position="2418"/>
        <end position="2427"/>
    </location>
</feature>
<feature type="compositionally biased region" description="Polar residues" evidence="1">
    <location>
        <begin position="1196"/>
        <end position="1209"/>
    </location>
</feature>
<dbReference type="InterPro" id="IPR055354">
    <property type="entry name" value="DUF7507"/>
</dbReference>
<dbReference type="Gene3D" id="3.40.50.410">
    <property type="entry name" value="von Willebrand factor, type A domain"/>
    <property type="match status" value="1"/>
</dbReference>
<dbReference type="PROSITE" id="PS50234">
    <property type="entry name" value="VWFA"/>
    <property type="match status" value="1"/>
</dbReference>
<dbReference type="PANTHER" id="PTHR34819">
    <property type="entry name" value="LARGE CYSTEINE-RICH PERIPLASMIC PROTEIN OMCB"/>
    <property type="match status" value="1"/>
</dbReference>
<feature type="compositionally biased region" description="Polar residues" evidence="1">
    <location>
        <begin position="602"/>
        <end position="615"/>
    </location>
</feature>
<evidence type="ECO:0000256" key="1">
    <source>
        <dbReference type="SAM" id="MobiDB-lite"/>
    </source>
</evidence>
<dbReference type="RefSeq" id="WP_344230833.1">
    <property type="nucleotide sequence ID" value="NZ_BAAALH010000002.1"/>
</dbReference>
<dbReference type="NCBIfam" id="TIGR01451">
    <property type="entry name" value="B_ant_repeat"/>
    <property type="match status" value="16"/>
</dbReference>
<dbReference type="SUPFAM" id="SSF53300">
    <property type="entry name" value="vWA-like"/>
    <property type="match status" value="1"/>
</dbReference>
<dbReference type="InterPro" id="IPR047589">
    <property type="entry name" value="DUF11_rpt"/>
</dbReference>
<dbReference type="InterPro" id="IPR002035">
    <property type="entry name" value="VWF_A"/>
</dbReference>
<feature type="region of interest" description="Disordered" evidence="1">
    <location>
        <begin position="2404"/>
        <end position="2445"/>
    </location>
</feature>
<dbReference type="InterPro" id="IPR051172">
    <property type="entry name" value="Chlamydia_OmcB"/>
</dbReference>
<proteinExistence type="predicted"/>
<keyword evidence="2" id="KW-0472">Membrane</keyword>
<sequence length="2483" mass="251278">MQTLPVPSQQPPTGAVEKQDRILFRRALAFSVSLAVLAASFVAGIAPASAVESSTPPDPNPAGIQQCEDINLAISMDLSNSVTDSQLTQMKNQLESLVNDLQPYPINLSIHNFATNAPATTQTSNRALPLTSVGDNGQTVVNHIQGVQRPASSVGGTNWDAAFDAIRTSPEDYEALLFLTDGNPTQYTTSSGGIGGPGNSTDVATITAAVESANALKAEGTRIVTVGLTDNLSGPGLEQFHEHVRQVSGEVLDEDYYVADFAQIARQIANDLNTHCATVDFSKSGAFEPGSYGSVGEIVTFDFTAHNSGAVPMSDVRVSDAMEGLSDVVYGEWPTEENVLYGGETITATATYAITQEDIDRGYVRNVATFTGAPPAGDEVDTPDEVEVPVPAPSVTLTKSNALVEGSTGRAGDEVQYTFTVTNDGNTELTDLVIDDPLEGLSEISFGDWPSTEGTLLAGESVRATATYTLTQADVNLGAVDNTATVSANPPTGPPESVVTDEDSSSLPVDESAALTVEKNGSLAVGATGVAGDTVTYDFTLTNNGNVTLTEVGLDDPLDGLSEISFGAWPADTGVLQPGEFVTATATYGLTQEDVDAGGVDNTATAAGTTPSGNPATGEDTETVPVAAAPQVSLLKSGELPDGANAAGETIDYTFDVTNDGNVTLSGVTIADELEGLSDITYGAWPNAETPGVLAPGEIVTATATYTLTQSDVDAGGVDNTATVTGTPPAGDPVTDTASDTVEVFSNPLIDLIKTGGLDAAAEGRAGDTVTYGFTVTNNGNVTLGGVGITDELDGLSGISYGQWPDAEAPGVLAPGEQVTAQATYDLTQADVDAGSVENTATVTGSTPGGDPVEDDDGNTVSVEPGPVLELGKTGALADGSTGSAGDTVEYTFQVTNSGNVTLSTIDITDEMDGVSGITFGAWPGAEGTLAPGQQVTATATYVLTQDDVDAGAVENTATVTGTPPNSDDPIAPGDGVSTVPIPATPGVEITKTSDLEGNAGDGYRINYTFDVVNTGNVTLTAVAVTDGLLDERGIALEYGSWPDADGVLAPGERVTATATYPLTQTQVDSGSVENTASVTGTPPNEQTEPPTDESTVLTRVPAEPSLELTKSNALAEGAAGIPGDEVTYTFEVENTGNVTIAGVEVTDEMEGLSEISFGEWPDPEAAGSLAPGQTVTATATYALTQADLDAGVIDNTASVTGTPPNSDTPVEDEDGSTQPLPQAPTIDVAKSGAIDEADEHVAGTTVGYDFTVTNTGNVTLTGVSLSDELAGISEITFGAWPTDGAAGTLAPGESVTATATYTLTQADVDAGQVDNLVTAAGTPPSGDPVGDEDTATVPVNANPALALAKTGLQDPDAEGRAGDVVTFTFSATNTGNVTLSGVAITDELDGLSGITYGAWPAQAGVLAPGERVEATATYELTQADVDAGSVVNTATVTGTPPNSDEPIDPAEADSTVPVEPGPGMELDKIGMLSPGASGTAGDTVEYTFTATNTGNVTLSGVAITDELDGLSGITYGAWPAQAGVLAPGERVEATATYVLTQADVDAGGVVNTATVTGTPPNSDEPIDPAEDGTTVLVPQDPLISVDKDSVLPEGATPHAGDRVDYTFTVTNEGNVTLDGVTLSDELAGLSALEWGEWPGVEGVLTPGQTVTAIATLTLTQEHIDAGGVENTVDVRGTPPTTDPGTPADPVTGEDTRVQPLAQNPGIAVEKSSETAAGAGSVAGDTVTYTFEVENTGNVTLEDVALADELEGLSGITVENWPNAEGVLAPGETAAGTATYTLTQTDVDAGGVDNRVSATGTPPNDLPAPVASDEDHLPLQGTPRLSLEKSASLDDAANTAAGDTVTFTFEVENTGTVTLSDVGISDGLEGLSEISFGDWPAGVGTLAPGETVSATATYQLTQADVDAHGVDNSATVTGTPPNSGTPVRGTDDVRIAVSPEPAISLEKTADLAEGSTVATGETVDYTFRVVNDGNVTLTDVAVADEMPGLSEISYGDWPGAAGTLAPGEEVVGSATYVLTQADVDSGTVENTATVSGTPPTGGPENPEPAAPIEAEDSNTYPLPQLPELDLTKTGSLAEGATGAAGDTVHFSFEVENTGNVTITDVTLTDRMDGLSEISYGDWPSEAGTLAPGETVTASATYQLTQADADAGGVDNTASVIGTSPTVDPGAPGQPGQPEGPVDEDSVTVPVGGAAGIELEKSATLDNGAASVAGDTVRYTFEVTNAGAQTLSGIVLTDEMDGLSEMAWGEWPGEAGTLAPGESVTAAADYRLTQADLDAGAVVNTADVTATTSGGDPVSSTSTSNQDLPRATALGLVKLGALTDGAIGAVGDEVVYTFEAANTGNVTITDVVVHDEKDGVSEISYGEWPAEVGVLAPGESITATALYRLTEADVAAGTVDNQATVTGTDALPGEDSHQLDLPPLAPADQQDDQPADQQAGHQDGTSTDLATTGTVLGGLLGVAFLLLLMGLLAIRYAKHSTAGH</sequence>
<feature type="region of interest" description="Disordered" evidence="1">
    <location>
        <begin position="599"/>
        <end position="621"/>
    </location>
</feature>
<dbReference type="Gene3D" id="2.60.40.10">
    <property type="entry name" value="Immunoglobulins"/>
    <property type="match status" value="5"/>
</dbReference>
<evidence type="ECO:0000259" key="3">
    <source>
        <dbReference type="PROSITE" id="PS50234"/>
    </source>
</evidence>
<keyword evidence="2" id="KW-0812">Transmembrane</keyword>
<keyword evidence="2" id="KW-1133">Transmembrane helix</keyword>
<dbReference type="InterPro" id="IPR036465">
    <property type="entry name" value="vWFA_dom_sf"/>
</dbReference>
<protein>
    <submittedName>
        <fullName evidence="4">VWA domain-containing protein</fullName>
    </submittedName>
</protein>
<feature type="region of interest" description="Disordered" evidence="1">
    <location>
        <begin position="483"/>
        <end position="506"/>
    </location>
</feature>
<feature type="region of interest" description="Disordered" evidence="1">
    <location>
        <begin position="2027"/>
        <end position="2065"/>
    </location>
</feature>
<dbReference type="SMART" id="SM00327">
    <property type="entry name" value="VWA"/>
    <property type="match status" value="1"/>
</dbReference>
<dbReference type="Proteomes" id="UP001595965">
    <property type="component" value="Unassembled WGS sequence"/>
</dbReference>
<dbReference type="CDD" id="cd00198">
    <property type="entry name" value="vWFA"/>
    <property type="match status" value="1"/>
</dbReference>
<feature type="region of interest" description="Disordered" evidence="1">
    <location>
        <begin position="2159"/>
        <end position="2187"/>
    </location>
</feature>
<comment type="caution">
    <text evidence="4">The sequence shown here is derived from an EMBL/GenBank/DDBJ whole genome shotgun (WGS) entry which is preliminary data.</text>
</comment>
<feature type="transmembrane region" description="Helical" evidence="2">
    <location>
        <begin position="2454"/>
        <end position="2473"/>
    </location>
</feature>
<organism evidence="4 5">
    <name type="scientific">Citricoccus alkalitolerans</name>
    <dbReference type="NCBI Taxonomy" id="246603"/>
    <lineage>
        <taxon>Bacteria</taxon>
        <taxon>Bacillati</taxon>
        <taxon>Actinomycetota</taxon>
        <taxon>Actinomycetes</taxon>
        <taxon>Micrococcales</taxon>
        <taxon>Micrococcaceae</taxon>
        <taxon>Citricoccus</taxon>
    </lineage>
</organism>
<reference evidence="5" key="1">
    <citation type="journal article" date="2019" name="Int. J. Syst. Evol. Microbiol.">
        <title>The Global Catalogue of Microorganisms (GCM) 10K type strain sequencing project: providing services to taxonomists for standard genome sequencing and annotation.</title>
        <authorList>
            <consortium name="The Broad Institute Genomics Platform"/>
            <consortium name="The Broad Institute Genome Sequencing Center for Infectious Disease"/>
            <person name="Wu L."/>
            <person name="Ma J."/>
        </authorList>
    </citation>
    <scope>NUCLEOTIDE SEQUENCE [LARGE SCALE GENOMIC DNA]</scope>
    <source>
        <strain evidence="5">CGMCC 1.12125</strain>
    </source>
</reference>
<feature type="region of interest" description="Disordered" evidence="1">
    <location>
        <begin position="1675"/>
        <end position="1694"/>
    </location>
</feature>
<dbReference type="Pfam" id="PF00092">
    <property type="entry name" value="VWA"/>
    <property type="match status" value="1"/>
</dbReference>
<evidence type="ECO:0000313" key="5">
    <source>
        <dbReference type="Proteomes" id="UP001595965"/>
    </source>
</evidence>
<evidence type="ECO:0000313" key="4">
    <source>
        <dbReference type="EMBL" id="MFC4429112.1"/>
    </source>
</evidence>
<accession>A0ABV8XX00</accession>
<dbReference type="EMBL" id="JBHSEN010000001">
    <property type="protein sequence ID" value="MFC4429112.1"/>
    <property type="molecule type" value="Genomic_DNA"/>
</dbReference>
<dbReference type="InterPro" id="IPR013783">
    <property type="entry name" value="Ig-like_fold"/>
</dbReference>
<feature type="compositionally biased region" description="Low complexity" evidence="1">
    <location>
        <begin position="1675"/>
        <end position="1693"/>
    </location>
</feature>
<evidence type="ECO:0000256" key="2">
    <source>
        <dbReference type="SAM" id="Phobius"/>
    </source>
</evidence>
<keyword evidence="5" id="KW-1185">Reference proteome</keyword>
<feature type="region of interest" description="Disordered" evidence="1">
    <location>
        <begin position="1437"/>
        <end position="1456"/>
    </location>
</feature>
<feature type="domain" description="VWFA" evidence="3">
    <location>
        <begin position="71"/>
        <end position="272"/>
    </location>
</feature>